<dbReference type="InParanoid" id="T1HBP2"/>
<dbReference type="InterPro" id="IPR002625">
    <property type="entry name" value="Smr_dom"/>
</dbReference>
<feature type="region of interest" description="Disordered" evidence="1">
    <location>
        <begin position="374"/>
        <end position="396"/>
    </location>
</feature>
<dbReference type="Gene3D" id="3.30.1370.110">
    <property type="match status" value="1"/>
</dbReference>
<dbReference type="InterPro" id="IPR013899">
    <property type="entry name" value="DUF1771"/>
</dbReference>
<accession>T1HBP2</accession>
<proteinExistence type="predicted"/>
<evidence type="ECO:0000256" key="1">
    <source>
        <dbReference type="SAM" id="MobiDB-lite"/>
    </source>
</evidence>
<dbReference type="SMART" id="SM00463">
    <property type="entry name" value="SMR"/>
    <property type="match status" value="1"/>
</dbReference>
<evidence type="ECO:0000313" key="3">
    <source>
        <dbReference type="Proteomes" id="UP000015103"/>
    </source>
</evidence>
<dbReference type="GO" id="GO:0004519">
    <property type="term" value="F:endonuclease activity"/>
    <property type="evidence" value="ECO:0007669"/>
    <property type="project" value="TreeGrafter"/>
</dbReference>
<dbReference type="InterPro" id="IPR052772">
    <property type="entry name" value="Endo/PolyKinase_Domain-Protein"/>
</dbReference>
<feature type="region of interest" description="Disordered" evidence="1">
    <location>
        <begin position="920"/>
        <end position="944"/>
    </location>
</feature>
<dbReference type="PROSITE" id="PS50828">
    <property type="entry name" value="SMR"/>
    <property type="match status" value="1"/>
</dbReference>
<dbReference type="SMART" id="SM01162">
    <property type="entry name" value="DUF1771"/>
    <property type="match status" value="1"/>
</dbReference>
<dbReference type="EMBL" id="ACPB03005775">
    <property type="status" value="NOT_ANNOTATED_CDS"/>
    <property type="molecule type" value="Genomic_DNA"/>
</dbReference>
<dbReference type="FunCoup" id="T1HBP2">
    <property type="interactions" value="9"/>
</dbReference>
<dbReference type="Gene3D" id="3.40.50.300">
    <property type="entry name" value="P-loop containing nucleotide triphosphate hydrolases"/>
    <property type="match status" value="1"/>
</dbReference>
<dbReference type="SUPFAM" id="SSF160443">
    <property type="entry name" value="SMR domain-like"/>
    <property type="match status" value="1"/>
</dbReference>
<dbReference type="GO" id="GO:0005634">
    <property type="term" value="C:nucleus"/>
    <property type="evidence" value="ECO:0007669"/>
    <property type="project" value="TreeGrafter"/>
</dbReference>
<feature type="region of interest" description="Disordered" evidence="1">
    <location>
        <begin position="504"/>
        <end position="525"/>
    </location>
</feature>
<dbReference type="InterPro" id="IPR036063">
    <property type="entry name" value="Smr_dom_sf"/>
</dbReference>
<dbReference type="Pfam" id="PF13671">
    <property type="entry name" value="AAA_33"/>
    <property type="match status" value="1"/>
</dbReference>
<feature type="region of interest" description="Disordered" evidence="1">
    <location>
        <begin position="999"/>
        <end position="1037"/>
    </location>
</feature>
<dbReference type="STRING" id="13249.T1HBP2"/>
<dbReference type="eggNOG" id="KOG2401">
    <property type="taxonomic scope" value="Eukaryota"/>
</dbReference>
<feature type="compositionally biased region" description="Low complexity" evidence="1">
    <location>
        <begin position="920"/>
        <end position="930"/>
    </location>
</feature>
<name>T1HBP2_RHOPR</name>
<feature type="region of interest" description="Disordered" evidence="1">
    <location>
        <begin position="541"/>
        <end position="577"/>
    </location>
</feature>
<dbReference type="Proteomes" id="UP000015103">
    <property type="component" value="Unassembled WGS sequence"/>
</dbReference>
<dbReference type="CDD" id="cd14279">
    <property type="entry name" value="CUE"/>
    <property type="match status" value="2"/>
</dbReference>
<protein>
    <submittedName>
        <fullName evidence="2">Smr domain-containing protein</fullName>
    </submittedName>
</protein>
<dbReference type="PANTHER" id="PTHR46535:SF1">
    <property type="entry name" value="NEDD4-BINDING PROTEIN 2"/>
    <property type="match status" value="1"/>
</dbReference>
<feature type="compositionally biased region" description="Polar residues" evidence="1">
    <location>
        <begin position="508"/>
        <end position="520"/>
    </location>
</feature>
<keyword evidence="3" id="KW-1185">Reference proteome</keyword>
<dbReference type="InterPro" id="IPR027417">
    <property type="entry name" value="P-loop_NTPase"/>
</dbReference>
<sequence length="1377" mass="157241">MATFKENTLSAELKELIVHNIQDAFPAIVDKNVIQRVLKNENWDIEKAFHIFKKLEQEFSCTKNDNENFNIKNNGNVQTVQKISQTKFKENEKSNKNKVEKKTANMNYSQAVGVKQQRKNGKQENVTVKEKMKNDLKRSYDLIKQVKDPFDRIVSYGKSRIKVMVFMRGCSGSGKSTLAKEVLFSIGITEPSWFIFSADDYFIDPSSGKYEYNRELIQSAHLWNQKLLKQAVIEGRSPLIIDNTHTRLWEMQDNAKLGVEYGYVIETLEPKTPWFFLDAELHRKTTHNVSRETIRRMVDRYEPNLTGLDVIHLTGLTYTRPPPVRQIAELNAPPSKKSIKLFENRSVISADEQLPVFDQKLNTGKHVLPKTNRINQSNVNYPPNLAMFSGGKKQNRNPEISSRFPNIQQKEQQSANCRKPFYQDLASVSTGTSYQQPYTLHNLASTSHFMPFPAIGTWQESVNETEVQLNYINTDANFWQEATDETDAHNVATSFDLVDLTEKEDQPVISSNSQERTSNLHLPYEPDFTRYSNNLQEILSYEEPTDSDDVDEDENDVDDDEEEKELDEDSIESDSLEDVRNTLNSICTTASSGIVKKEEVIINLCKEYILVMPDEKILYQKFHNNFPNNLNDFKLYCAKENEDIGGGNEENNEGLLAISTENSAVKHVKDYEFVLDQTLLYQKVHAVDEPKTLKELMALSQRSINEIIEENKPEDTELNHNEGSLLKNCKACDVETNLDSTPLLVNKSMNTKPSTSVQFGACANSKSMEASSNTNYIDFEVLKQINAQESEEDYRDDVLIGRTTFKSIPFKFGNNYKHTQSTILMLDKSSMTCDVKTNHINNTDFGVDSLVQMFPTIKRENLEELLNKCGKDLDWAVGLLLDSGHEMSEFMPTIEQSENNENTVVFDNDRDVVNLEFESAATTSSSTTSSKTVNSEHKRKKKNHATLTDSSIDLIQNFQDKFKLNDDCYSENIMKLRKQRMLTVEDLESNLEKSTYENIPMETGEDSPETLETEEGLLEQEEEVDAEEEEEDERESDVGLVMDKNLVIQLQNKFGGLLSPNLIGEKTILHIPKSLARQLYCYTFDAVYEQMEQQQAVIDMLINEGHSVDAQEEERLKSQPSFQEIMDYEMAVRMSQVKDSKRANTAAFALSRKLLMDRFPNFDPSTLTSILEETNHSLHAATNLLTLAGHSAKTEESHEQEVMIKKEESCPLSREEAIQQAHAYSDVAGKLFEMREDCLNKAEQALAEGKRTVAQYYSEMAKWYMERIEQSNSLAANAMLNGHEGATTLDLHFLQVHQALKVLDLFLDDKIRANKRKTVVYIITGRGAHSPKGICKIKQAVQLRLRKRHISFSDVNPGMLRAHITKRAIVSYKKMGS</sequence>
<feature type="compositionally biased region" description="Acidic residues" evidence="1">
    <location>
        <begin position="543"/>
        <end position="576"/>
    </location>
</feature>
<dbReference type="Pfam" id="PF08590">
    <property type="entry name" value="DUF1771"/>
    <property type="match status" value="1"/>
</dbReference>
<dbReference type="PANTHER" id="PTHR46535">
    <property type="entry name" value="NEDD4-BINDING PROTEIN 2"/>
    <property type="match status" value="1"/>
</dbReference>
<dbReference type="HOGENOM" id="CLU_002599_0_0_1"/>
<dbReference type="VEuPathDB" id="VectorBase:RPRC001454"/>
<feature type="compositionally biased region" description="Acidic residues" evidence="1">
    <location>
        <begin position="1003"/>
        <end position="1035"/>
    </location>
</feature>
<dbReference type="Pfam" id="PF01713">
    <property type="entry name" value="Smr"/>
    <property type="match status" value="1"/>
</dbReference>
<organism evidence="2 3">
    <name type="scientific">Rhodnius prolixus</name>
    <name type="common">Triatomid bug</name>
    <dbReference type="NCBI Taxonomy" id="13249"/>
    <lineage>
        <taxon>Eukaryota</taxon>
        <taxon>Metazoa</taxon>
        <taxon>Ecdysozoa</taxon>
        <taxon>Arthropoda</taxon>
        <taxon>Hexapoda</taxon>
        <taxon>Insecta</taxon>
        <taxon>Pterygota</taxon>
        <taxon>Neoptera</taxon>
        <taxon>Paraneoptera</taxon>
        <taxon>Hemiptera</taxon>
        <taxon>Heteroptera</taxon>
        <taxon>Panheteroptera</taxon>
        <taxon>Cimicomorpha</taxon>
        <taxon>Reduviidae</taxon>
        <taxon>Triatominae</taxon>
        <taxon>Rhodnius</taxon>
    </lineage>
</organism>
<reference evidence="2" key="1">
    <citation type="submission" date="2015-05" db="UniProtKB">
        <authorList>
            <consortium name="EnsemblMetazoa"/>
        </authorList>
    </citation>
    <scope>IDENTIFICATION</scope>
</reference>
<evidence type="ECO:0000313" key="2">
    <source>
        <dbReference type="EnsemblMetazoa" id="RPRC001454-PA"/>
    </source>
</evidence>
<dbReference type="OMA" id="MTCENKT"/>
<dbReference type="SUPFAM" id="SSF52540">
    <property type="entry name" value="P-loop containing nucleoside triphosphate hydrolases"/>
    <property type="match status" value="1"/>
</dbReference>
<dbReference type="InterPro" id="IPR009060">
    <property type="entry name" value="UBA-like_sf"/>
</dbReference>
<dbReference type="EnsemblMetazoa" id="RPRC001454-RA">
    <property type="protein sequence ID" value="RPRC001454-PA"/>
    <property type="gene ID" value="RPRC001454"/>
</dbReference>
<dbReference type="SUPFAM" id="SSF46934">
    <property type="entry name" value="UBA-like"/>
    <property type="match status" value="1"/>
</dbReference>